<accession>A0AAQ3NQB8</accession>
<organism evidence="1 2">
    <name type="scientific">Vigna mungo</name>
    <name type="common">Black gram</name>
    <name type="synonym">Phaseolus mungo</name>
    <dbReference type="NCBI Taxonomy" id="3915"/>
    <lineage>
        <taxon>Eukaryota</taxon>
        <taxon>Viridiplantae</taxon>
        <taxon>Streptophyta</taxon>
        <taxon>Embryophyta</taxon>
        <taxon>Tracheophyta</taxon>
        <taxon>Spermatophyta</taxon>
        <taxon>Magnoliopsida</taxon>
        <taxon>eudicotyledons</taxon>
        <taxon>Gunneridae</taxon>
        <taxon>Pentapetalae</taxon>
        <taxon>rosids</taxon>
        <taxon>fabids</taxon>
        <taxon>Fabales</taxon>
        <taxon>Fabaceae</taxon>
        <taxon>Papilionoideae</taxon>
        <taxon>50 kb inversion clade</taxon>
        <taxon>NPAAA clade</taxon>
        <taxon>indigoferoid/millettioid clade</taxon>
        <taxon>Phaseoleae</taxon>
        <taxon>Vigna</taxon>
    </lineage>
</organism>
<dbReference type="Proteomes" id="UP001374535">
    <property type="component" value="Chromosome 4"/>
</dbReference>
<protein>
    <submittedName>
        <fullName evidence="1">Uncharacterized protein</fullName>
    </submittedName>
</protein>
<gene>
    <name evidence="1" type="ORF">V8G54_012026</name>
</gene>
<evidence type="ECO:0000313" key="1">
    <source>
        <dbReference type="EMBL" id="WVZ14460.1"/>
    </source>
</evidence>
<reference evidence="1 2" key="1">
    <citation type="journal article" date="2023" name="Life. Sci Alliance">
        <title>Evolutionary insights into 3D genome organization and epigenetic landscape of Vigna mungo.</title>
        <authorList>
            <person name="Junaid A."/>
            <person name="Singh B."/>
            <person name="Bhatia S."/>
        </authorList>
    </citation>
    <scope>NUCLEOTIDE SEQUENCE [LARGE SCALE GENOMIC DNA]</scope>
    <source>
        <strain evidence="1">Urdbean</strain>
    </source>
</reference>
<keyword evidence="2" id="KW-1185">Reference proteome</keyword>
<name>A0AAQ3NQB8_VIGMU</name>
<dbReference type="AlphaFoldDB" id="A0AAQ3NQB8"/>
<evidence type="ECO:0000313" key="2">
    <source>
        <dbReference type="Proteomes" id="UP001374535"/>
    </source>
</evidence>
<proteinExistence type="predicted"/>
<sequence>MVQGRKGGKRLEDQALREYDLLVLDPSELWLRLLVTLSMTVLKTTMLFPPTPPWSLIREMKGWEGGEDAREVANVRLGEENDVRLGFEVEECVNGDAGIYWEEEEEIIGVGVKGFGRTMSTNY</sequence>
<dbReference type="EMBL" id="CP144697">
    <property type="protein sequence ID" value="WVZ14460.1"/>
    <property type="molecule type" value="Genomic_DNA"/>
</dbReference>